<proteinExistence type="predicted"/>
<accession>A0A6B0UNK6</accession>
<evidence type="ECO:0000313" key="1">
    <source>
        <dbReference type="EMBL" id="MXU91091.1"/>
    </source>
</evidence>
<reference evidence="1" key="1">
    <citation type="submission" date="2019-12" db="EMBL/GenBank/DDBJ databases">
        <title>An insight into the sialome of adult female Ixodes ricinus ticks feeding for 6 days.</title>
        <authorList>
            <person name="Perner J."/>
            <person name="Ribeiro J.M.C."/>
        </authorList>
    </citation>
    <scope>NUCLEOTIDE SEQUENCE</scope>
    <source>
        <strain evidence="1">Semi-engorged</strain>
        <tissue evidence="1">Salivary glands</tissue>
    </source>
</reference>
<organism evidence="1">
    <name type="scientific">Ixodes ricinus</name>
    <name type="common">Common tick</name>
    <name type="synonym">Acarus ricinus</name>
    <dbReference type="NCBI Taxonomy" id="34613"/>
    <lineage>
        <taxon>Eukaryota</taxon>
        <taxon>Metazoa</taxon>
        <taxon>Ecdysozoa</taxon>
        <taxon>Arthropoda</taxon>
        <taxon>Chelicerata</taxon>
        <taxon>Arachnida</taxon>
        <taxon>Acari</taxon>
        <taxon>Parasitiformes</taxon>
        <taxon>Ixodida</taxon>
        <taxon>Ixodoidea</taxon>
        <taxon>Ixodidae</taxon>
        <taxon>Ixodinae</taxon>
        <taxon>Ixodes</taxon>
    </lineage>
</organism>
<name>A0A6B0UNK6_IXORI</name>
<sequence>MHIFWLYKMHSNHERVQTWLSLVPNRTTSHCVPFQCLECFAKLNISLTDMSHFLPAYIYIYMCTFSFVCTKFRCALKTPFILSGGIYVYLRILGGVQNATFGQSCVTRITQTFFFFNLEL</sequence>
<dbReference type="AlphaFoldDB" id="A0A6B0UNK6"/>
<protein>
    <submittedName>
        <fullName evidence="1">Uncharacterized protein</fullName>
    </submittedName>
</protein>
<dbReference type="EMBL" id="GIFC01009008">
    <property type="protein sequence ID" value="MXU91091.1"/>
    <property type="molecule type" value="Transcribed_RNA"/>
</dbReference>